<dbReference type="PANTHER" id="PTHR21471">
    <property type="entry name" value="GNAT FAMILY ACETYLTRANSFERASE-RELATED"/>
    <property type="match status" value="1"/>
</dbReference>
<dbReference type="SUPFAM" id="SSF55729">
    <property type="entry name" value="Acyl-CoA N-acyltransferases (Nat)"/>
    <property type="match status" value="1"/>
</dbReference>
<sequence>MTNPETIITRQSIDQIFNPSEKYIDEFMLTYGNRPDFRRSDFHVWDQHRELGRFFYTLKNSTKLIATWQYNSFQHLHKTVDFSFGGLLWINPKYRGKAIMKIFHEDLIGQKVIRRPFKSNLVPASMNFITRVCDGKLKHHLKYDVTYYNPEDLTVPQNLKIDGITVKNFDESQSRNIVQYDQAIFPYNREKLMLANFSDPNNIVKIAYDWEGNVIGFGYLALFDSGFASMYALYADNVNVARAIFANILKDAPMQKIKRFEIRQPDTSEKWIEPFVVNEQETKHMATLVSTEDNIEFNMNKIFINSHPACCPV</sequence>
<feature type="domain" description="DUF1248" evidence="1">
    <location>
        <begin position="11"/>
        <end position="184"/>
    </location>
</feature>
<name>A0A9P1IMS0_9PELO</name>
<dbReference type="EMBL" id="CANHGI010000004">
    <property type="protein sequence ID" value="CAI5448535.1"/>
    <property type="molecule type" value="Genomic_DNA"/>
</dbReference>
<reference evidence="2" key="1">
    <citation type="submission" date="2022-11" db="EMBL/GenBank/DDBJ databases">
        <authorList>
            <person name="Kikuchi T."/>
        </authorList>
    </citation>
    <scope>NUCLEOTIDE SEQUENCE</scope>
    <source>
        <strain evidence="2">PS1010</strain>
    </source>
</reference>
<comment type="caution">
    <text evidence="2">The sequence shown here is derived from an EMBL/GenBank/DDBJ whole genome shotgun (WGS) entry which is preliminary data.</text>
</comment>
<proteinExistence type="predicted"/>
<dbReference type="AlphaFoldDB" id="A0A9P1IMS0"/>
<gene>
    <name evidence="2" type="ORF">CAMP_LOCUS11172</name>
</gene>
<accession>A0A9P1IMS0</accession>
<organism evidence="2 3">
    <name type="scientific">Caenorhabditis angaria</name>
    <dbReference type="NCBI Taxonomy" id="860376"/>
    <lineage>
        <taxon>Eukaryota</taxon>
        <taxon>Metazoa</taxon>
        <taxon>Ecdysozoa</taxon>
        <taxon>Nematoda</taxon>
        <taxon>Chromadorea</taxon>
        <taxon>Rhabditida</taxon>
        <taxon>Rhabditina</taxon>
        <taxon>Rhabditomorpha</taxon>
        <taxon>Rhabditoidea</taxon>
        <taxon>Rhabditidae</taxon>
        <taxon>Peloderinae</taxon>
        <taxon>Caenorhabditis</taxon>
    </lineage>
</organism>
<evidence type="ECO:0000259" key="1">
    <source>
        <dbReference type="Pfam" id="PF06852"/>
    </source>
</evidence>
<protein>
    <recommendedName>
        <fullName evidence="1">DUF1248 domain-containing protein</fullName>
    </recommendedName>
</protein>
<dbReference type="Proteomes" id="UP001152747">
    <property type="component" value="Unassembled WGS sequence"/>
</dbReference>
<dbReference type="Pfam" id="PF06852">
    <property type="entry name" value="DUF1248"/>
    <property type="match status" value="1"/>
</dbReference>
<dbReference type="InterPro" id="IPR009658">
    <property type="entry name" value="DUF1248"/>
</dbReference>
<dbReference type="OrthoDB" id="5778821at2759"/>
<dbReference type="Gene3D" id="3.40.630.90">
    <property type="match status" value="1"/>
</dbReference>
<evidence type="ECO:0000313" key="3">
    <source>
        <dbReference type="Proteomes" id="UP001152747"/>
    </source>
</evidence>
<dbReference type="InterPro" id="IPR016181">
    <property type="entry name" value="Acyl_CoA_acyltransferase"/>
</dbReference>
<evidence type="ECO:0000313" key="2">
    <source>
        <dbReference type="EMBL" id="CAI5448535.1"/>
    </source>
</evidence>
<keyword evidence="3" id="KW-1185">Reference proteome</keyword>